<reference evidence="1 2" key="1">
    <citation type="submission" date="2019-05" db="EMBL/GenBank/DDBJ databases">
        <title>Whole genome sequence analysis of Cupriavidus campinensis S14E4C strain.</title>
        <authorList>
            <person name="Abbaszade G."/>
            <person name="Szabo A."/>
            <person name="Toumi M."/>
            <person name="Toth E."/>
        </authorList>
    </citation>
    <scope>NUCLEOTIDE SEQUENCE [LARGE SCALE GENOMIC DNA]</scope>
    <source>
        <strain evidence="1 2">S14E4C</strain>
    </source>
</reference>
<dbReference type="Proteomes" id="UP000318943">
    <property type="component" value="Unassembled WGS sequence"/>
</dbReference>
<evidence type="ECO:0000313" key="1">
    <source>
        <dbReference type="EMBL" id="TSP13088.1"/>
    </source>
</evidence>
<evidence type="ECO:0008006" key="3">
    <source>
        <dbReference type="Google" id="ProtNLM"/>
    </source>
</evidence>
<name>A0ABY3ER57_9BURK</name>
<dbReference type="InterPro" id="IPR038314">
    <property type="entry name" value="T6SS_sf"/>
</dbReference>
<keyword evidence="2" id="KW-1185">Reference proteome</keyword>
<evidence type="ECO:0000313" key="2">
    <source>
        <dbReference type="Proteomes" id="UP000318943"/>
    </source>
</evidence>
<protein>
    <recommendedName>
        <fullName evidence="3">Type VI secretion protein</fullName>
    </recommendedName>
</protein>
<dbReference type="InterPro" id="IPR032032">
    <property type="entry name" value="Tai4"/>
</dbReference>
<dbReference type="Pfam" id="PF16695">
    <property type="entry name" value="Tai4"/>
    <property type="match status" value="1"/>
</dbReference>
<accession>A0ABY3ER57</accession>
<dbReference type="Gene3D" id="1.20.120.1620">
    <property type="match status" value="1"/>
</dbReference>
<comment type="caution">
    <text evidence="1">The sequence shown here is derived from an EMBL/GenBank/DDBJ whole genome shotgun (WGS) entry which is preliminary data.</text>
</comment>
<gene>
    <name evidence="1" type="ORF">FGG12_09290</name>
</gene>
<dbReference type="EMBL" id="VCIZ01000004">
    <property type="protein sequence ID" value="TSP13088.1"/>
    <property type="molecule type" value="Genomic_DNA"/>
</dbReference>
<proteinExistence type="predicted"/>
<organism evidence="1 2">
    <name type="scientific">Cupriavidus campinensis</name>
    <dbReference type="NCBI Taxonomy" id="151783"/>
    <lineage>
        <taxon>Bacteria</taxon>
        <taxon>Pseudomonadati</taxon>
        <taxon>Pseudomonadota</taxon>
        <taxon>Betaproteobacteria</taxon>
        <taxon>Burkholderiales</taxon>
        <taxon>Burkholderiaceae</taxon>
        <taxon>Cupriavidus</taxon>
    </lineage>
</organism>
<sequence length="139" mass="15490">METPMRKIGIAVICATFVTSAYADGRPSQSAENTHPLQRFSQRTLLKNWALSACLARIATSPADRADARATAGAYFEFGKQPIESYDAIRTLIGKFVARKYGSKPEIGETPTELNTMKCIDLFYSKELDQLVRKQPRVN</sequence>